<proteinExistence type="inferred from homology"/>
<feature type="domain" description="XLF-like coiled-coil region" evidence="10">
    <location>
        <begin position="140"/>
        <end position="192"/>
    </location>
</feature>
<keyword evidence="5" id="KW-0539">Nucleus</keyword>
<dbReference type="InterPro" id="IPR052287">
    <property type="entry name" value="NHEJ_factor"/>
</dbReference>
<dbReference type="InterPro" id="IPR053829">
    <property type="entry name" value="XLF-like_CC"/>
</dbReference>
<feature type="compositionally biased region" description="Basic and acidic residues" evidence="8">
    <location>
        <begin position="329"/>
        <end position="338"/>
    </location>
</feature>
<dbReference type="InterPro" id="IPR038051">
    <property type="entry name" value="XRCC4-like_N_sf"/>
</dbReference>
<evidence type="ECO:0000256" key="5">
    <source>
        <dbReference type="ARBA" id="ARBA00023242"/>
    </source>
</evidence>
<reference evidence="11" key="1">
    <citation type="submission" date="2022-07" db="EMBL/GenBank/DDBJ databases">
        <title>Draft genome sequence of Zalerion maritima ATCC 34329, a (micro)plastics degrading marine fungus.</title>
        <authorList>
            <person name="Paco A."/>
            <person name="Goncalves M.F.M."/>
            <person name="Rocha-Santos T.A.P."/>
            <person name="Alves A."/>
        </authorList>
    </citation>
    <scope>NUCLEOTIDE SEQUENCE</scope>
    <source>
        <strain evidence="11">ATCC 34329</strain>
    </source>
</reference>
<dbReference type="GO" id="GO:0032807">
    <property type="term" value="C:DNA ligase IV complex"/>
    <property type="evidence" value="ECO:0007669"/>
    <property type="project" value="TreeGrafter"/>
</dbReference>
<name>A0AAD5RSR4_9PEZI</name>
<organism evidence="11 12">
    <name type="scientific">Zalerion maritima</name>
    <dbReference type="NCBI Taxonomy" id="339359"/>
    <lineage>
        <taxon>Eukaryota</taxon>
        <taxon>Fungi</taxon>
        <taxon>Dikarya</taxon>
        <taxon>Ascomycota</taxon>
        <taxon>Pezizomycotina</taxon>
        <taxon>Sordariomycetes</taxon>
        <taxon>Lulworthiomycetidae</taxon>
        <taxon>Lulworthiales</taxon>
        <taxon>Lulworthiaceae</taxon>
        <taxon>Zalerion</taxon>
    </lineage>
</organism>
<evidence type="ECO:0000256" key="2">
    <source>
        <dbReference type="ARBA" id="ARBA00022763"/>
    </source>
</evidence>
<evidence type="ECO:0000313" key="12">
    <source>
        <dbReference type="Proteomes" id="UP001201980"/>
    </source>
</evidence>
<comment type="caution">
    <text evidence="11">The sequence shown here is derived from an EMBL/GenBank/DDBJ whole genome shotgun (WGS) entry which is preliminary data.</text>
</comment>
<evidence type="ECO:0000313" key="11">
    <source>
        <dbReference type="EMBL" id="KAJ2902807.1"/>
    </source>
</evidence>
<dbReference type="GO" id="GO:0006303">
    <property type="term" value="P:double-strand break repair via nonhomologous end joining"/>
    <property type="evidence" value="ECO:0007669"/>
    <property type="project" value="TreeGrafter"/>
</dbReference>
<evidence type="ECO:0000256" key="3">
    <source>
        <dbReference type="ARBA" id="ARBA00023125"/>
    </source>
</evidence>
<dbReference type="GO" id="GO:0045027">
    <property type="term" value="F:DNA end binding"/>
    <property type="evidence" value="ECO:0007669"/>
    <property type="project" value="TreeGrafter"/>
</dbReference>
<evidence type="ECO:0000256" key="7">
    <source>
        <dbReference type="ARBA" id="ARBA00044529"/>
    </source>
</evidence>
<evidence type="ECO:0000259" key="9">
    <source>
        <dbReference type="Pfam" id="PF09302"/>
    </source>
</evidence>
<feature type="domain" description="XLF-like N-terminal" evidence="9">
    <location>
        <begin position="9"/>
        <end position="138"/>
    </location>
</feature>
<dbReference type="Pfam" id="PF21928">
    <property type="entry name" value="XLF_CC"/>
    <property type="match status" value="1"/>
</dbReference>
<feature type="compositionally biased region" description="Basic and acidic residues" evidence="8">
    <location>
        <begin position="524"/>
        <end position="541"/>
    </location>
</feature>
<evidence type="ECO:0000259" key="10">
    <source>
        <dbReference type="Pfam" id="PF21928"/>
    </source>
</evidence>
<dbReference type="AlphaFoldDB" id="A0AAD5RSR4"/>
<accession>A0AAD5RSR4</accession>
<dbReference type="PANTHER" id="PTHR32235:SF1">
    <property type="entry name" value="NON-HOMOLOGOUS END-JOINING FACTOR 1"/>
    <property type="match status" value="1"/>
</dbReference>
<evidence type="ECO:0000256" key="8">
    <source>
        <dbReference type="SAM" id="MobiDB-lite"/>
    </source>
</evidence>
<protein>
    <recommendedName>
        <fullName evidence="7">Non-homologous end-joining factor 1</fullName>
    </recommendedName>
</protein>
<sequence>MIPGENSPTWRPFPLEADDAGLPPLIVSTCFSNSSYAVHLSDMTNTWSETLDRRAVIMRGFQEDTSIDPSDGDNMRALLNKLRDGFDSCRPGHSKTRLSLAPHDGKPTGEDGLVLTVKYTFPPGAGLQPLVWPLYLKKCPSSRTTTELILPLCRVHYAQSQELDALTKALAEKDAVITKLLDKLDNMGVGLENVFSSLPVKRKVTRAVAENRINGLAPFDRPGWTSQFNGRVESPTDTDALIRGVFGGTGVRYEPPKADASTRSTHAWWQTIGTIMSFPIRSDPGPGTNINTSPLPTKSAEVEDNDDDFQAQVTRPRLTKPLATTRHPVKMEKTKDGDDFQAQSTPHRLRIGQRGGTVPAKPEDDVSTEDDDPGLLAPPKAVVQQPRRKRLGAIRGKATAKSPSPPIPQQAEAGPESETASEVASETEDAPTKQPSPPASRPGRRRLGQLGGRMVKEVSPAPDTTETPTTHPPTHDTSSSNPTRDTAPRRLGAIGKRHAIQDQPGSDPRGRTRTPGTAAANQRETSEERANRRRQELEKGIAAKAAAPARKKRKF</sequence>
<keyword evidence="2" id="KW-0227">DNA damage</keyword>
<comment type="subcellular location">
    <subcellularLocation>
        <location evidence="1">Nucleus</location>
    </subcellularLocation>
</comment>
<keyword evidence="4" id="KW-0234">DNA repair</keyword>
<evidence type="ECO:0000256" key="6">
    <source>
        <dbReference type="ARBA" id="ARBA00025747"/>
    </source>
</evidence>
<comment type="similarity">
    <text evidence="6">Belongs to the XRCC4-XLF family. XLF subfamily.</text>
</comment>
<dbReference type="EMBL" id="JAKWBI020000101">
    <property type="protein sequence ID" value="KAJ2902807.1"/>
    <property type="molecule type" value="Genomic_DNA"/>
</dbReference>
<evidence type="ECO:0000256" key="4">
    <source>
        <dbReference type="ARBA" id="ARBA00023204"/>
    </source>
</evidence>
<dbReference type="Pfam" id="PF09302">
    <property type="entry name" value="XLF"/>
    <property type="match status" value="1"/>
</dbReference>
<evidence type="ECO:0000256" key="1">
    <source>
        <dbReference type="ARBA" id="ARBA00004123"/>
    </source>
</evidence>
<dbReference type="PANTHER" id="PTHR32235">
    <property type="entry name" value="NON-HOMOLOGOUS END-JOINING FACTOR 1"/>
    <property type="match status" value="1"/>
</dbReference>
<dbReference type="CDD" id="cd22285">
    <property type="entry name" value="HD_XLF_N"/>
    <property type="match status" value="1"/>
</dbReference>
<keyword evidence="12" id="KW-1185">Reference proteome</keyword>
<feature type="region of interest" description="Disordered" evidence="8">
    <location>
        <begin position="279"/>
        <end position="555"/>
    </location>
</feature>
<dbReference type="Gene3D" id="2.170.210.10">
    <property type="entry name" value="DNA double-strand break repair and VJ recombination XRCC4, N-terminal"/>
    <property type="match status" value="1"/>
</dbReference>
<feature type="compositionally biased region" description="Low complexity" evidence="8">
    <location>
        <begin position="459"/>
        <end position="469"/>
    </location>
</feature>
<dbReference type="InterPro" id="IPR015381">
    <property type="entry name" value="XLF-like_N"/>
</dbReference>
<keyword evidence="3" id="KW-0238">DNA-binding</keyword>
<gene>
    <name evidence="11" type="ORF">MKZ38_000088</name>
</gene>
<dbReference type="Proteomes" id="UP001201980">
    <property type="component" value="Unassembled WGS sequence"/>
</dbReference>